<dbReference type="OrthoDB" id="3946700at2759"/>
<feature type="compositionally biased region" description="Low complexity" evidence="1">
    <location>
        <begin position="129"/>
        <end position="150"/>
    </location>
</feature>
<feature type="compositionally biased region" description="Basic and acidic residues" evidence="1">
    <location>
        <begin position="95"/>
        <end position="120"/>
    </location>
</feature>
<organism evidence="2 3">
    <name type="scientific">Fusarium zealandicum</name>
    <dbReference type="NCBI Taxonomy" id="1053134"/>
    <lineage>
        <taxon>Eukaryota</taxon>
        <taxon>Fungi</taxon>
        <taxon>Dikarya</taxon>
        <taxon>Ascomycota</taxon>
        <taxon>Pezizomycotina</taxon>
        <taxon>Sordariomycetes</taxon>
        <taxon>Hypocreomycetidae</taxon>
        <taxon>Hypocreales</taxon>
        <taxon>Nectriaceae</taxon>
        <taxon>Fusarium</taxon>
        <taxon>Fusarium staphyleae species complex</taxon>
    </lineage>
</organism>
<feature type="compositionally biased region" description="Basic and acidic residues" evidence="1">
    <location>
        <begin position="340"/>
        <end position="358"/>
    </location>
</feature>
<evidence type="ECO:0000313" key="2">
    <source>
        <dbReference type="EMBL" id="KAF4978999.1"/>
    </source>
</evidence>
<keyword evidence="3" id="KW-1185">Reference proteome</keyword>
<name>A0A8H4UL66_9HYPO</name>
<feature type="region of interest" description="Disordered" evidence="1">
    <location>
        <begin position="1"/>
        <end position="163"/>
    </location>
</feature>
<reference evidence="2" key="2">
    <citation type="submission" date="2020-05" db="EMBL/GenBank/DDBJ databases">
        <authorList>
            <person name="Kim H.-S."/>
            <person name="Proctor R.H."/>
            <person name="Brown D.W."/>
        </authorList>
    </citation>
    <scope>NUCLEOTIDE SEQUENCE</scope>
    <source>
        <strain evidence="2">NRRL 22465</strain>
    </source>
</reference>
<feature type="compositionally biased region" description="Polar residues" evidence="1">
    <location>
        <begin position="290"/>
        <end position="313"/>
    </location>
</feature>
<dbReference type="AlphaFoldDB" id="A0A8H4UL66"/>
<dbReference type="Proteomes" id="UP000635477">
    <property type="component" value="Unassembled WGS sequence"/>
</dbReference>
<feature type="compositionally biased region" description="Polar residues" evidence="1">
    <location>
        <begin position="375"/>
        <end position="391"/>
    </location>
</feature>
<reference evidence="2" key="1">
    <citation type="journal article" date="2020" name="BMC Genomics">
        <title>Correction to: Identification and distribution of gene clusters required for synthesis of sphingolipid metabolism inhibitors in diverse species of the filamentous fungus Fusarium.</title>
        <authorList>
            <person name="Kim H.S."/>
            <person name="Lohmar J.M."/>
            <person name="Busman M."/>
            <person name="Brown D.W."/>
            <person name="Naumann T.A."/>
            <person name="Divon H.H."/>
            <person name="Lysoe E."/>
            <person name="Uhlig S."/>
            <person name="Proctor R.H."/>
        </authorList>
    </citation>
    <scope>NUCLEOTIDE SEQUENCE</scope>
    <source>
        <strain evidence="2">NRRL 22465</strain>
    </source>
</reference>
<gene>
    <name evidence="2" type="ORF">FZEAL_4730</name>
</gene>
<evidence type="ECO:0000256" key="1">
    <source>
        <dbReference type="SAM" id="MobiDB-lite"/>
    </source>
</evidence>
<feature type="compositionally biased region" description="Basic and acidic residues" evidence="1">
    <location>
        <begin position="222"/>
        <end position="234"/>
    </location>
</feature>
<feature type="compositionally biased region" description="Polar residues" evidence="1">
    <location>
        <begin position="67"/>
        <end position="83"/>
    </location>
</feature>
<comment type="caution">
    <text evidence="2">The sequence shown here is derived from an EMBL/GenBank/DDBJ whole genome shotgun (WGS) entry which is preliminary data.</text>
</comment>
<accession>A0A8H4UL66</accession>
<sequence>MGLPLFIAPVESDLPPKAADKSLTSPSRSSIRRHSRPGSRERRAALTRRHVSVRDRIVNGSLPPYSALTSRGTRPSPWSQSTLPYDAESVTGPDGLRRPRPFRDVLREMTRSDDRRRDQLEEQINSLFGNNNNSNNDAASNSNTNNTGNGQDTEPTRGLPDDEVDLGWWTFETRPRYARSRYDAPLISRQERRDQDVGLRSRMRLPPIVQQSTIPRSSSDADGSRRSRRNEFRSRATMYGVEMAGSDPRRNATLQRSRGMDGLGDRDRSLSPEVWDTLLTTLTPDPQPPSAGSSFASTVASQSAGVSTSTSLSIPDPVHDTAPDQACDSGCENSDTDGPDYEHPDFARIRRRREESQRNARIRVPDFNLDGLADGTTSRDSGAVSSAGTSSRQRRSPDGPAMDAIDTVEHDGPFPLTHPHPRHGWVGHLSVGTSDDEQGPERRRRNRESSATSGNMTHVGDEDWMGMQRIVRSLARREDIPDEWWAEAGLSRTLPGEGTE</sequence>
<evidence type="ECO:0000313" key="3">
    <source>
        <dbReference type="Proteomes" id="UP000635477"/>
    </source>
</evidence>
<protein>
    <submittedName>
        <fullName evidence="2">Uncharacterized protein</fullName>
    </submittedName>
</protein>
<feature type="region of interest" description="Disordered" evidence="1">
    <location>
        <begin position="193"/>
        <end position="463"/>
    </location>
</feature>
<proteinExistence type="predicted"/>
<dbReference type="EMBL" id="JABEYC010000324">
    <property type="protein sequence ID" value="KAF4978999.1"/>
    <property type="molecule type" value="Genomic_DNA"/>
</dbReference>